<evidence type="ECO:0000313" key="3">
    <source>
        <dbReference type="Proteomes" id="UP000617628"/>
    </source>
</evidence>
<evidence type="ECO:0000313" key="2">
    <source>
        <dbReference type="EMBL" id="MBK1876202.1"/>
    </source>
</evidence>
<feature type="signal peptide" evidence="1">
    <location>
        <begin position="1"/>
        <end position="28"/>
    </location>
</feature>
<gene>
    <name evidence="2" type="ORF">JIN87_04940</name>
</gene>
<protein>
    <submittedName>
        <fullName evidence="2">Heme-binding protein</fullName>
    </submittedName>
</protein>
<dbReference type="RefSeq" id="WP_200354418.1">
    <property type="nucleotide sequence ID" value="NZ_JAENIL010000007.1"/>
</dbReference>
<feature type="chain" id="PRO_5036920222" evidence="1">
    <location>
        <begin position="29"/>
        <end position="163"/>
    </location>
</feature>
<dbReference type="Pfam" id="PF03928">
    <property type="entry name" value="HbpS-like"/>
    <property type="match status" value="1"/>
</dbReference>
<dbReference type="EMBL" id="JAENIL010000007">
    <property type="protein sequence ID" value="MBK1876202.1"/>
    <property type="molecule type" value="Genomic_DNA"/>
</dbReference>
<sequence length="163" mass="17168">MNNRITKALTLSITSALLCLFGTLQLSAAELTHEQAFKALHAAQKKAEEQGTLMNIAVVDSGANLKAFIRMDGSYLGSIDVAIKKAKTARYFDTPTHNLGKLTQPGQPIYNIEHSNDGLITFGGGVPIKDKDGNVIGAIGVSGGTVENDIEVANSGANSVLKK</sequence>
<accession>A0A934VNG8</accession>
<dbReference type="InterPro" id="IPR038084">
    <property type="entry name" value="PduO/GlcC-like_sf"/>
</dbReference>
<keyword evidence="1" id="KW-0732">Signal</keyword>
<dbReference type="AlphaFoldDB" id="A0A934VNG8"/>
<dbReference type="Proteomes" id="UP000617628">
    <property type="component" value="Unassembled WGS sequence"/>
</dbReference>
<name>A0A934VNG8_9BACT</name>
<reference evidence="2" key="1">
    <citation type="submission" date="2021-01" db="EMBL/GenBank/DDBJ databases">
        <title>Modified the classification status of verrucomicrobia.</title>
        <authorList>
            <person name="Feng X."/>
        </authorList>
    </citation>
    <scope>NUCLEOTIDE SEQUENCE</scope>
    <source>
        <strain evidence="2">KCTC 13126</strain>
    </source>
</reference>
<keyword evidence="3" id="KW-1185">Reference proteome</keyword>
<evidence type="ECO:0000256" key="1">
    <source>
        <dbReference type="SAM" id="SignalP"/>
    </source>
</evidence>
<dbReference type="InterPro" id="IPR005624">
    <property type="entry name" value="PduO/GlcC-like"/>
</dbReference>
<dbReference type="InterPro" id="IPR052517">
    <property type="entry name" value="GlcG_carb_metab_protein"/>
</dbReference>
<organism evidence="2 3">
    <name type="scientific">Pelagicoccus mobilis</name>
    <dbReference type="NCBI Taxonomy" id="415221"/>
    <lineage>
        <taxon>Bacteria</taxon>
        <taxon>Pseudomonadati</taxon>
        <taxon>Verrucomicrobiota</taxon>
        <taxon>Opitutia</taxon>
        <taxon>Puniceicoccales</taxon>
        <taxon>Pelagicoccaceae</taxon>
        <taxon>Pelagicoccus</taxon>
    </lineage>
</organism>
<proteinExistence type="predicted"/>
<dbReference type="Gene3D" id="3.30.450.150">
    <property type="entry name" value="Haem-degrading domain"/>
    <property type="match status" value="1"/>
</dbReference>
<dbReference type="PANTHER" id="PTHR34309">
    <property type="entry name" value="SLR1406 PROTEIN"/>
    <property type="match status" value="1"/>
</dbReference>
<dbReference type="SUPFAM" id="SSF143744">
    <property type="entry name" value="GlcG-like"/>
    <property type="match status" value="1"/>
</dbReference>
<dbReference type="PANTHER" id="PTHR34309:SF1">
    <property type="entry name" value="PROTEIN GLCG"/>
    <property type="match status" value="1"/>
</dbReference>
<comment type="caution">
    <text evidence="2">The sequence shown here is derived from an EMBL/GenBank/DDBJ whole genome shotgun (WGS) entry which is preliminary data.</text>
</comment>